<dbReference type="AlphaFoldDB" id="A0A0G0JFM5"/>
<gene>
    <name evidence="2" type="ORF">US42_C0018G0025</name>
</gene>
<dbReference type="STRING" id="1619046.US42_C0018G0025"/>
<dbReference type="SUPFAM" id="SSF103473">
    <property type="entry name" value="MFS general substrate transporter"/>
    <property type="match status" value="1"/>
</dbReference>
<feature type="transmembrane region" description="Helical" evidence="1">
    <location>
        <begin position="189"/>
        <end position="206"/>
    </location>
</feature>
<feature type="transmembrane region" description="Helical" evidence="1">
    <location>
        <begin position="134"/>
        <end position="153"/>
    </location>
</feature>
<keyword evidence="1" id="KW-1133">Transmembrane helix</keyword>
<reference evidence="2 3" key="1">
    <citation type="journal article" date="2015" name="Nature">
        <title>rRNA introns, odd ribosomes, and small enigmatic genomes across a large radiation of phyla.</title>
        <authorList>
            <person name="Brown C.T."/>
            <person name="Hug L.A."/>
            <person name="Thomas B.C."/>
            <person name="Sharon I."/>
            <person name="Castelle C.J."/>
            <person name="Singh A."/>
            <person name="Wilkins M.J."/>
            <person name="Williams K.H."/>
            <person name="Banfield J.F."/>
        </authorList>
    </citation>
    <scope>NUCLEOTIDE SEQUENCE [LARGE SCALE GENOMIC DNA]</scope>
</reference>
<dbReference type="Proteomes" id="UP000034849">
    <property type="component" value="Unassembled WGS sequence"/>
</dbReference>
<name>A0A0G0JFM5_9BACT</name>
<dbReference type="Gene3D" id="1.20.1250.20">
    <property type="entry name" value="MFS general substrate transporter like domains"/>
    <property type="match status" value="1"/>
</dbReference>
<keyword evidence="1" id="KW-0472">Membrane</keyword>
<proteinExistence type="predicted"/>
<dbReference type="EMBL" id="LBSX01000018">
    <property type="protein sequence ID" value="KKQ26951.1"/>
    <property type="molecule type" value="Genomic_DNA"/>
</dbReference>
<feature type="transmembrane region" description="Helical" evidence="1">
    <location>
        <begin position="21"/>
        <end position="45"/>
    </location>
</feature>
<accession>A0A0G0JFM5</accession>
<feature type="transmembrane region" description="Helical" evidence="1">
    <location>
        <begin position="259"/>
        <end position="280"/>
    </location>
</feature>
<keyword evidence="1" id="KW-0812">Transmembrane</keyword>
<evidence type="ECO:0000256" key="1">
    <source>
        <dbReference type="SAM" id="Phobius"/>
    </source>
</evidence>
<dbReference type="InterPro" id="IPR036259">
    <property type="entry name" value="MFS_trans_sf"/>
</dbReference>
<organism evidence="2 3">
    <name type="scientific">Candidatus Magasanikbacteria bacterium GW2011_GWC2_37_14</name>
    <dbReference type="NCBI Taxonomy" id="1619046"/>
    <lineage>
        <taxon>Bacteria</taxon>
        <taxon>Candidatus Magasanikiibacteriota</taxon>
    </lineage>
</organism>
<evidence type="ECO:0000313" key="2">
    <source>
        <dbReference type="EMBL" id="KKQ26951.1"/>
    </source>
</evidence>
<feature type="transmembrane region" description="Helical" evidence="1">
    <location>
        <begin position="57"/>
        <end position="79"/>
    </location>
</feature>
<sequence>MYWSSRNYLTFQETTPNSRNYFFAILSFTDSIISIVVSFSIGWLISFGDISKLYSPFIAYTGITILALVSVLFGGLNLLRAKFETPIVNKIWQPVISKRWNSVRMVNVAIGILETIVPLLSTLLILRFLGKEGILGTITAAVGILTIILYYLYGRLAKQNHRRTVLVMALTTSFLLAFFLIVGQGILPIFVYVLLAGLPITFYMLAYDPWQLDIMDKELSNNPQEKYALIFDCEVFLNIGRVISLLIFLTLVLKFSGEFALKITPLILSILQIISFALIWKRLSWER</sequence>
<feature type="transmembrane region" description="Helical" evidence="1">
    <location>
        <begin position="227"/>
        <end position="253"/>
    </location>
</feature>
<comment type="caution">
    <text evidence="2">The sequence shown here is derived from an EMBL/GenBank/DDBJ whole genome shotgun (WGS) entry which is preliminary data.</text>
</comment>
<feature type="transmembrane region" description="Helical" evidence="1">
    <location>
        <begin position="165"/>
        <end position="183"/>
    </location>
</feature>
<evidence type="ECO:0000313" key="3">
    <source>
        <dbReference type="Proteomes" id="UP000034849"/>
    </source>
</evidence>
<feature type="transmembrane region" description="Helical" evidence="1">
    <location>
        <begin position="106"/>
        <end position="128"/>
    </location>
</feature>
<protein>
    <submittedName>
        <fullName evidence="2">Transporter, major facilitator family</fullName>
    </submittedName>
</protein>